<dbReference type="CDD" id="cd16841">
    <property type="entry name" value="RraA_family"/>
    <property type="match status" value="1"/>
</dbReference>
<evidence type="ECO:0000313" key="2">
    <source>
        <dbReference type="EMBL" id="SDF96919.1"/>
    </source>
</evidence>
<dbReference type="SUPFAM" id="SSF89562">
    <property type="entry name" value="RraA-like"/>
    <property type="match status" value="1"/>
</dbReference>
<accession>A0A8G2BIZ4</accession>
<reference evidence="2 3" key="1">
    <citation type="submission" date="2016-10" db="EMBL/GenBank/DDBJ databases">
        <authorList>
            <person name="Varghese N."/>
            <person name="Submissions S."/>
        </authorList>
    </citation>
    <scope>NUCLEOTIDE SEQUENCE [LARGE SCALE GENOMIC DNA]</scope>
    <source>
        <strain evidence="2 3">DSM 18839</strain>
    </source>
</reference>
<comment type="cofactor">
    <cofactor evidence="1">
        <name>Mg(2+)</name>
        <dbReference type="ChEBI" id="CHEBI:18420"/>
    </cofactor>
</comment>
<evidence type="ECO:0000256" key="1">
    <source>
        <dbReference type="PIRSR" id="PIRSR605493-1"/>
    </source>
</evidence>
<comment type="caution">
    <text evidence="2">The sequence shown here is derived from an EMBL/GenBank/DDBJ whole genome shotgun (WGS) entry which is preliminary data.</text>
</comment>
<dbReference type="GO" id="GO:0046872">
    <property type="term" value="F:metal ion binding"/>
    <property type="evidence" value="ECO:0007669"/>
    <property type="project" value="UniProtKB-KW"/>
</dbReference>
<name>A0A8G2BIZ4_9PROT</name>
<evidence type="ECO:0000313" key="3">
    <source>
        <dbReference type="Proteomes" id="UP000198615"/>
    </source>
</evidence>
<keyword evidence="1" id="KW-0460">Magnesium</keyword>
<sequence length="215" mass="23496">MADLADRLLGCYASAVHDVLRVMGHGNQVLPPTIRALDPTKRVAGEIYTISGHIDQTLSRHETLLRWSRVLSKVPGGKVLVCQPNTKAVALMGELSAQALTVKDTRGYVVDGHCRDTDFILDMGFPVFCELNTPADIVERWTYDALGEPVTIGTVTVRSGDWLIGDRDGVVIIPGEIAEEVVAETEKVVSTEGDMRKAILDGMDPEEAYLKFGKF</sequence>
<keyword evidence="1" id="KW-0479">Metal-binding</keyword>
<keyword evidence="3" id="KW-1185">Reference proteome</keyword>
<dbReference type="Pfam" id="PF03737">
    <property type="entry name" value="RraA-like"/>
    <property type="match status" value="1"/>
</dbReference>
<dbReference type="AlphaFoldDB" id="A0A8G2BIZ4"/>
<dbReference type="PANTHER" id="PTHR33254">
    <property type="entry name" value="4-HYDROXY-4-METHYL-2-OXOGLUTARATE ALDOLASE 3-RELATED"/>
    <property type="match status" value="1"/>
</dbReference>
<dbReference type="OrthoDB" id="8717144at2"/>
<feature type="binding site" evidence="1">
    <location>
        <position position="116"/>
    </location>
    <ligand>
        <name>Mg(2+)</name>
        <dbReference type="ChEBI" id="CHEBI:18420"/>
    </ligand>
</feature>
<gene>
    <name evidence="2" type="ORF">SAMN05660686_02941</name>
</gene>
<feature type="binding site" evidence="1">
    <location>
        <position position="115"/>
    </location>
    <ligand>
        <name>substrate</name>
    </ligand>
</feature>
<protein>
    <submittedName>
        <fullName evidence="2">Regulator of RNase E activity RraA</fullName>
    </submittedName>
</protein>
<dbReference type="RefSeq" id="WP_093151337.1">
    <property type="nucleotide sequence ID" value="NZ_FNBW01000008.1"/>
</dbReference>
<dbReference type="InterPro" id="IPR005493">
    <property type="entry name" value="RraA/RraA-like"/>
</dbReference>
<proteinExistence type="predicted"/>
<dbReference type="EMBL" id="FNBW01000008">
    <property type="protein sequence ID" value="SDF96919.1"/>
    <property type="molecule type" value="Genomic_DNA"/>
</dbReference>
<dbReference type="PANTHER" id="PTHR33254:SF16">
    <property type="entry name" value="BLR3842 PROTEIN"/>
    <property type="match status" value="1"/>
</dbReference>
<dbReference type="InterPro" id="IPR036704">
    <property type="entry name" value="RraA/RraA-like_sf"/>
</dbReference>
<dbReference type="Proteomes" id="UP000198615">
    <property type="component" value="Unassembled WGS sequence"/>
</dbReference>
<dbReference type="Gene3D" id="3.50.30.40">
    <property type="entry name" value="Ribonuclease E inhibitor RraA/RraA-like"/>
    <property type="match status" value="1"/>
</dbReference>
<organism evidence="2 3">
    <name type="scientific">Thalassobaculum litoreum DSM 18839</name>
    <dbReference type="NCBI Taxonomy" id="1123362"/>
    <lineage>
        <taxon>Bacteria</taxon>
        <taxon>Pseudomonadati</taxon>
        <taxon>Pseudomonadota</taxon>
        <taxon>Alphaproteobacteria</taxon>
        <taxon>Rhodospirillales</taxon>
        <taxon>Thalassobaculaceae</taxon>
        <taxon>Thalassobaculum</taxon>
    </lineage>
</organism>